<dbReference type="Proteomes" id="UP000823399">
    <property type="component" value="Unassembled WGS sequence"/>
</dbReference>
<proteinExistence type="predicted"/>
<dbReference type="RefSeq" id="XP_041285416.1">
    <property type="nucleotide sequence ID" value="XM_041443027.1"/>
</dbReference>
<evidence type="ECO:0000313" key="2">
    <source>
        <dbReference type="Proteomes" id="UP000823399"/>
    </source>
</evidence>
<dbReference type="Gene3D" id="3.50.40.10">
    <property type="entry name" value="Phenylalanyl-trna Synthetase, Chain B, domain 3"/>
    <property type="match status" value="1"/>
</dbReference>
<dbReference type="InterPro" id="IPR045060">
    <property type="entry name" value="Phe-tRNA-ligase_IIc_bsu"/>
</dbReference>
<reference evidence="1" key="1">
    <citation type="journal article" date="2020" name="New Phytol.">
        <title>Comparative genomics reveals dynamic genome evolution in host specialist ectomycorrhizal fungi.</title>
        <authorList>
            <person name="Lofgren L.A."/>
            <person name="Nguyen N.H."/>
            <person name="Vilgalys R."/>
            <person name="Ruytinx J."/>
            <person name="Liao H.L."/>
            <person name="Branco S."/>
            <person name="Kuo A."/>
            <person name="LaButti K."/>
            <person name="Lipzen A."/>
            <person name="Andreopoulos W."/>
            <person name="Pangilinan J."/>
            <person name="Riley R."/>
            <person name="Hundley H."/>
            <person name="Na H."/>
            <person name="Barry K."/>
            <person name="Grigoriev I.V."/>
            <person name="Stajich J.E."/>
            <person name="Kennedy P.G."/>
        </authorList>
    </citation>
    <scope>NUCLEOTIDE SEQUENCE</scope>
    <source>
        <strain evidence="1">FC423</strain>
    </source>
</reference>
<evidence type="ECO:0000313" key="1">
    <source>
        <dbReference type="EMBL" id="KAG2088054.1"/>
    </source>
</evidence>
<dbReference type="GO" id="GO:0006432">
    <property type="term" value="P:phenylalanyl-tRNA aminoacylation"/>
    <property type="evidence" value="ECO:0007669"/>
    <property type="project" value="InterPro"/>
</dbReference>
<dbReference type="GO" id="GO:0009328">
    <property type="term" value="C:phenylalanine-tRNA ligase complex"/>
    <property type="evidence" value="ECO:0007669"/>
    <property type="project" value="TreeGrafter"/>
</dbReference>
<dbReference type="PANTHER" id="PTHR10947:SF0">
    <property type="entry name" value="PHENYLALANINE--TRNA LIGASE BETA SUBUNIT"/>
    <property type="match status" value="1"/>
</dbReference>
<gene>
    <name evidence="1" type="ORF">F5147DRAFT_789640</name>
</gene>
<organism evidence="1 2">
    <name type="scientific">Suillus discolor</name>
    <dbReference type="NCBI Taxonomy" id="1912936"/>
    <lineage>
        <taxon>Eukaryota</taxon>
        <taxon>Fungi</taxon>
        <taxon>Dikarya</taxon>
        <taxon>Basidiomycota</taxon>
        <taxon>Agaricomycotina</taxon>
        <taxon>Agaricomycetes</taxon>
        <taxon>Agaricomycetidae</taxon>
        <taxon>Boletales</taxon>
        <taxon>Suillineae</taxon>
        <taxon>Suillaceae</taxon>
        <taxon>Suillus</taxon>
    </lineage>
</organism>
<dbReference type="GeneID" id="64705286"/>
<dbReference type="EMBL" id="JABBWM010000125">
    <property type="protein sequence ID" value="KAG2088054.1"/>
    <property type="molecule type" value="Genomic_DNA"/>
</dbReference>
<accession>A0A9P7JM52</accession>
<dbReference type="InterPro" id="IPR020825">
    <property type="entry name" value="Phe-tRNA_synthase-like_B3/B4"/>
</dbReference>
<dbReference type="PANTHER" id="PTHR10947">
    <property type="entry name" value="PHENYLALANYL-TRNA SYNTHETASE BETA CHAIN AND LEUCINE-RICH REPEAT-CONTAINING PROTEIN 47"/>
    <property type="match status" value="1"/>
</dbReference>
<keyword evidence="2" id="KW-1185">Reference proteome</keyword>
<sequence length="224" mass="24207">MRSSSSFAVQGKDLITVTVSQETQHIRPFFACAVLHNIKFTSMSYASFIDLQDKLHQNIGHRRSLVAIGTHDLDTLTPPFQYEAHTPTNIAFAPLSQETAHTAAELMQKSFTCAPSSLVEHVYSNTLRAPSNVIPVLPAGWFPSLSSLSLGLRSTRLLVLAGAERLDTTLMVGQMQGKFWLEVMGGSGVGYLVHARAAALFGLSQQTVVASLLRGYKPSSASGC</sequence>
<dbReference type="OrthoDB" id="2667672at2759"/>
<name>A0A9P7JM52_9AGAM</name>
<dbReference type="GO" id="GO:0004826">
    <property type="term" value="F:phenylalanine-tRNA ligase activity"/>
    <property type="evidence" value="ECO:0007669"/>
    <property type="project" value="InterPro"/>
</dbReference>
<comment type="caution">
    <text evidence="1">The sequence shown here is derived from an EMBL/GenBank/DDBJ whole genome shotgun (WGS) entry which is preliminary data.</text>
</comment>
<protein>
    <submittedName>
        <fullName evidence="1">Uncharacterized protein</fullName>
    </submittedName>
</protein>
<dbReference type="AlphaFoldDB" id="A0A9P7JM52"/>